<feature type="transmembrane region" description="Helical" evidence="2">
    <location>
        <begin position="484"/>
        <end position="511"/>
    </location>
</feature>
<dbReference type="Proteomes" id="UP000694416">
    <property type="component" value="Unplaced"/>
</dbReference>
<feature type="transmembrane region" description="Helical" evidence="2">
    <location>
        <begin position="374"/>
        <end position="393"/>
    </location>
</feature>
<name>A0A8C9IMI3_9PRIM</name>
<dbReference type="PANTHER" id="PTHR21472">
    <property type="entry name" value="ENDONUCLEASE DOMAIN-CONTAINING 1 PROTEIN ENDOD1"/>
    <property type="match status" value="1"/>
</dbReference>
<dbReference type="Gene3D" id="3.40.570.10">
    <property type="entry name" value="Extracellular Endonuclease, subunit A"/>
    <property type="match status" value="1"/>
</dbReference>
<dbReference type="GeneID" id="111551616"/>
<keyword evidence="2" id="KW-0812">Transmembrane</keyword>
<dbReference type="Pfam" id="PF01223">
    <property type="entry name" value="Endonuclease_NS"/>
    <property type="match status" value="1"/>
</dbReference>
<evidence type="ECO:0000256" key="2">
    <source>
        <dbReference type="SAM" id="Phobius"/>
    </source>
</evidence>
<dbReference type="Ensembl" id="ENSPTET00000048914.1">
    <property type="protein sequence ID" value="ENSPTEP00000035994.1"/>
    <property type="gene ID" value="ENSPTEG00000033904.1"/>
</dbReference>
<dbReference type="GO" id="GO:0003676">
    <property type="term" value="F:nucleic acid binding"/>
    <property type="evidence" value="ECO:0007669"/>
    <property type="project" value="InterPro"/>
</dbReference>
<keyword evidence="2" id="KW-1133">Transmembrane helix</keyword>
<evidence type="ECO:0000256" key="1">
    <source>
        <dbReference type="SAM" id="MobiDB-lite"/>
    </source>
</evidence>
<dbReference type="CTD" id="23052"/>
<dbReference type="InterPro" id="IPR044929">
    <property type="entry name" value="DNA/RNA_non-sp_Endonuclease_sf"/>
</dbReference>
<feature type="chain" id="PRO_5034739030" evidence="3">
    <location>
        <begin position="22"/>
        <end position="529"/>
    </location>
</feature>
<dbReference type="InterPro" id="IPR039015">
    <property type="entry name" value="ENDOD1"/>
</dbReference>
<proteinExistence type="predicted"/>
<reference evidence="6" key="1">
    <citation type="submission" date="2025-08" db="UniProtKB">
        <authorList>
            <consortium name="Ensembl"/>
        </authorList>
    </citation>
    <scope>IDENTIFICATION</scope>
</reference>
<evidence type="ECO:0000259" key="4">
    <source>
        <dbReference type="SMART" id="SM00477"/>
    </source>
</evidence>
<evidence type="ECO:0000259" key="5">
    <source>
        <dbReference type="SMART" id="SM00892"/>
    </source>
</evidence>
<evidence type="ECO:0000313" key="6">
    <source>
        <dbReference type="Ensembl" id="ENSPTEP00000035994.1"/>
    </source>
</evidence>
<feature type="domain" description="DNA/RNA non-specific endonuclease/pyrophosphatase/phosphodiesterase" evidence="5">
    <location>
        <begin position="61"/>
        <end position="305"/>
    </location>
</feature>
<feature type="region of interest" description="Disordered" evidence="1">
    <location>
        <begin position="321"/>
        <end position="350"/>
    </location>
</feature>
<keyword evidence="3" id="KW-0732">Signal</keyword>
<gene>
    <name evidence="6" type="primary">ENDOD1</name>
</gene>
<dbReference type="KEGG" id="pteh:111551616"/>
<dbReference type="InterPro" id="IPR020821">
    <property type="entry name" value="ENPP1-3/EXOG-like_nuc-like"/>
</dbReference>
<reference evidence="6" key="2">
    <citation type="submission" date="2025-09" db="UniProtKB">
        <authorList>
            <consortium name="Ensembl"/>
        </authorList>
    </citation>
    <scope>IDENTIFICATION</scope>
</reference>
<organism evidence="6 7">
    <name type="scientific">Piliocolobus tephrosceles</name>
    <name type="common">Ugandan red Colobus</name>
    <dbReference type="NCBI Taxonomy" id="591936"/>
    <lineage>
        <taxon>Eukaryota</taxon>
        <taxon>Metazoa</taxon>
        <taxon>Chordata</taxon>
        <taxon>Craniata</taxon>
        <taxon>Vertebrata</taxon>
        <taxon>Euteleostomi</taxon>
        <taxon>Mammalia</taxon>
        <taxon>Eutheria</taxon>
        <taxon>Euarchontoglires</taxon>
        <taxon>Primates</taxon>
        <taxon>Haplorrhini</taxon>
        <taxon>Catarrhini</taxon>
        <taxon>Cercopithecidae</taxon>
        <taxon>Colobinae</taxon>
        <taxon>Piliocolobus</taxon>
    </lineage>
</organism>
<dbReference type="GO" id="GO:0016787">
    <property type="term" value="F:hydrolase activity"/>
    <property type="evidence" value="ECO:0007669"/>
    <property type="project" value="InterPro"/>
</dbReference>
<keyword evidence="7" id="KW-1185">Reference proteome</keyword>
<accession>A0A8C9IMI3</accession>
<evidence type="ECO:0000256" key="3">
    <source>
        <dbReference type="SAM" id="SignalP"/>
    </source>
</evidence>
<evidence type="ECO:0000313" key="7">
    <source>
        <dbReference type="Proteomes" id="UP000694416"/>
    </source>
</evidence>
<feature type="domain" description="ENPP1-3/EXOG-like endonuclease/phosphodiesterase" evidence="4">
    <location>
        <begin position="62"/>
        <end position="296"/>
    </location>
</feature>
<keyword evidence="2" id="KW-0472">Membrane</keyword>
<dbReference type="GO" id="GO:0046872">
    <property type="term" value="F:metal ion binding"/>
    <property type="evidence" value="ECO:0007669"/>
    <property type="project" value="InterPro"/>
</dbReference>
<dbReference type="PANTHER" id="PTHR21472:SF8">
    <property type="entry name" value="ENDONUCLEASE DOMAIN-CONTAINING 1 PROTEIN"/>
    <property type="match status" value="1"/>
</dbReference>
<feature type="compositionally biased region" description="Low complexity" evidence="1">
    <location>
        <begin position="326"/>
        <end position="337"/>
    </location>
</feature>
<dbReference type="InterPro" id="IPR044925">
    <property type="entry name" value="His-Me_finger_sf"/>
</dbReference>
<dbReference type="SMART" id="SM00892">
    <property type="entry name" value="Endonuclease_NS"/>
    <property type="match status" value="1"/>
</dbReference>
<dbReference type="RefSeq" id="XP_023081413.1">
    <property type="nucleotide sequence ID" value="XM_023225645.2"/>
</dbReference>
<dbReference type="SMART" id="SM00477">
    <property type="entry name" value="NUC"/>
    <property type="match status" value="1"/>
</dbReference>
<feature type="signal peptide" evidence="3">
    <location>
        <begin position="1"/>
        <end position="21"/>
    </location>
</feature>
<dbReference type="SUPFAM" id="SSF54060">
    <property type="entry name" value="His-Me finger endonucleases"/>
    <property type="match status" value="1"/>
</dbReference>
<dbReference type="AlphaFoldDB" id="A0A8C9IMI3"/>
<dbReference type="InterPro" id="IPR001604">
    <property type="entry name" value="Endo_G_ENPP1-like_dom"/>
</dbReference>
<protein>
    <submittedName>
        <fullName evidence="6">Endonuclease domain containing 1</fullName>
    </submittedName>
</protein>
<sequence>MGTARWFALGSLLALARLLEGRLVGEEEAGFGECDKFFYAGTPPAGLATDSHVKICQRAEGAERFATLYSTRDRIPVYSAFRAPRPAPGGAEQRWLVEPQYPYAYLQESVFICHCRAREMHSWTALGLEIDDPNSNLEEAINEAEAITSVNSLGSKQALNTDYLDSDYQRGQLYPFSLSSDLQVATFTLTNSAPMTQSFQERWYVNLHSLMDRALTPQCGSGEDLYILTGTVPSDYRVKDKVAVPEFVWLAACCAVPGGGWAMGFVKHTRDSDIIEDVMVKDLQKLLPFNPQLFQNNCGETEQDTEKMKKILEVVNQVQDEERMVQSQKTSSPLSSTRSKRSAPLPPEASEGSSTFLGKLMGFIATPFTKLFQLIYYLVVAILKNIVYLLWCVTKQVINGIESCLYRLGSATISYFMAIGEELVSIPWKVLKVVAKVIRAILRILCCLLKAICRVLSIPVRVLVDVATFPVYTMGAIPIVCKDIALGLGGTVSLLFDTAFGTLGGLFQVVFSVCKRIGYKVTFDNSGEL</sequence>